<dbReference type="SUPFAM" id="SSF58038">
    <property type="entry name" value="SNARE fusion complex"/>
    <property type="match status" value="1"/>
</dbReference>
<feature type="compositionally biased region" description="Polar residues" evidence="3">
    <location>
        <begin position="83"/>
        <end position="106"/>
    </location>
</feature>
<feature type="domain" description="V-SNARE coiled-coil homology" evidence="4">
    <location>
        <begin position="275"/>
        <end position="335"/>
    </location>
</feature>
<dbReference type="EMBL" id="BQMJ01000002">
    <property type="protein sequence ID" value="GJQ08402.1"/>
    <property type="molecule type" value="Genomic_DNA"/>
</dbReference>
<feature type="region of interest" description="Disordered" evidence="3">
    <location>
        <begin position="61"/>
        <end position="134"/>
    </location>
</feature>
<evidence type="ECO:0000256" key="3">
    <source>
        <dbReference type="SAM" id="MobiDB-lite"/>
    </source>
</evidence>
<feature type="compositionally biased region" description="Basic and acidic residues" evidence="3">
    <location>
        <begin position="208"/>
        <end position="234"/>
    </location>
</feature>
<dbReference type="CDD" id="cd15873">
    <property type="entry name" value="R-SNARE_STXBP5_6"/>
    <property type="match status" value="1"/>
</dbReference>
<proteinExistence type="predicted"/>
<keyword evidence="1 2" id="KW-0175">Coiled coil</keyword>
<sequence length="338" mass="39350">MEDRDSSCQVQEELEKRFLELKDELLKVIKQLRKKPNNERLCRRKEELTESMRAITEMMIQGDFEKDEKETCKVSEEGEIESKQLSARSSLDTTQSVESNLKSSSIELPCENSKIHTESDYDTPSTDTKRHRLRVKSIEISKEIEKIDQLENPNDSDLVNRKNWELELEQIAEELLQLEMEEECIEEEQESTSNSNREYSPSCVNTKQMDKRVEMDSNDRTESKSILKKAETGVHKLQSVIVKNSNNARSSRDSKYGTESDDEELINDSVVKKRYQKGSHRSQSEIRSAVEEARNRLARRGEKLGQLGKNAEEMQNQAKAFMEAASELNRREQRRSWF</sequence>
<gene>
    <name evidence="5" type="ORF">GpartN1_g193.t1</name>
</gene>
<reference evidence="5" key="2">
    <citation type="submission" date="2022-01" db="EMBL/GenBank/DDBJ databases">
        <authorList>
            <person name="Hirooka S."/>
            <person name="Miyagishima S.Y."/>
        </authorList>
    </citation>
    <scope>NUCLEOTIDE SEQUENCE</scope>
    <source>
        <strain evidence="5">NBRC 102759</strain>
    </source>
</reference>
<dbReference type="PROSITE" id="PS50892">
    <property type="entry name" value="V_SNARE"/>
    <property type="match status" value="1"/>
</dbReference>
<evidence type="ECO:0000256" key="1">
    <source>
        <dbReference type="PROSITE-ProRule" id="PRU00290"/>
    </source>
</evidence>
<evidence type="ECO:0000256" key="2">
    <source>
        <dbReference type="SAM" id="Coils"/>
    </source>
</evidence>
<accession>A0A9C7PQZ3</accession>
<keyword evidence="6" id="KW-1185">Reference proteome</keyword>
<evidence type="ECO:0000313" key="6">
    <source>
        <dbReference type="Proteomes" id="UP001061958"/>
    </source>
</evidence>
<evidence type="ECO:0000259" key="4">
    <source>
        <dbReference type="PROSITE" id="PS50892"/>
    </source>
</evidence>
<feature type="coiled-coil region" evidence="2">
    <location>
        <begin position="11"/>
        <end position="58"/>
    </location>
</feature>
<feature type="compositionally biased region" description="Basic and acidic residues" evidence="3">
    <location>
        <begin position="63"/>
        <end position="82"/>
    </location>
</feature>
<reference evidence="5" key="1">
    <citation type="journal article" date="2022" name="Proc. Natl. Acad. Sci. U.S.A.">
        <title>Life cycle and functional genomics of the unicellular red alga Galdieria for elucidating algal and plant evolution and industrial use.</title>
        <authorList>
            <person name="Hirooka S."/>
            <person name="Itabashi T."/>
            <person name="Ichinose T.M."/>
            <person name="Onuma R."/>
            <person name="Fujiwara T."/>
            <person name="Yamashita S."/>
            <person name="Jong L.W."/>
            <person name="Tomita R."/>
            <person name="Iwane A.H."/>
            <person name="Miyagishima S.Y."/>
        </authorList>
    </citation>
    <scope>NUCLEOTIDE SEQUENCE</scope>
    <source>
        <strain evidence="5">NBRC 102759</strain>
    </source>
</reference>
<dbReference type="OrthoDB" id="19944at2759"/>
<name>A0A9C7PQZ3_9RHOD</name>
<comment type="caution">
    <text evidence="5">The sequence shown here is derived from an EMBL/GenBank/DDBJ whole genome shotgun (WGS) entry which is preliminary data.</text>
</comment>
<protein>
    <recommendedName>
        <fullName evidence="4">V-SNARE coiled-coil homology domain-containing protein</fullName>
    </recommendedName>
</protein>
<evidence type="ECO:0000313" key="5">
    <source>
        <dbReference type="EMBL" id="GJQ08402.1"/>
    </source>
</evidence>
<dbReference type="InterPro" id="IPR042855">
    <property type="entry name" value="V_SNARE_CC"/>
</dbReference>
<dbReference type="Proteomes" id="UP001061958">
    <property type="component" value="Unassembled WGS sequence"/>
</dbReference>
<feature type="compositionally biased region" description="Polar residues" evidence="3">
    <location>
        <begin position="191"/>
        <end position="207"/>
    </location>
</feature>
<organism evidence="5 6">
    <name type="scientific">Galdieria partita</name>
    <dbReference type="NCBI Taxonomy" id="83374"/>
    <lineage>
        <taxon>Eukaryota</taxon>
        <taxon>Rhodophyta</taxon>
        <taxon>Bangiophyceae</taxon>
        <taxon>Galdieriales</taxon>
        <taxon>Galdieriaceae</taxon>
        <taxon>Galdieria</taxon>
    </lineage>
</organism>
<dbReference type="AlphaFoldDB" id="A0A9C7PQZ3"/>
<dbReference type="Gene3D" id="1.20.5.110">
    <property type="match status" value="1"/>
</dbReference>
<feature type="region of interest" description="Disordered" evidence="3">
    <location>
        <begin position="183"/>
        <end position="263"/>
    </location>
</feature>